<dbReference type="Proteomes" id="UP000640725">
    <property type="component" value="Unassembled WGS sequence"/>
</dbReference>
<evidence type="ECO:0000313" key="3">
    <source>
        <dbReference type="Proteomes" id="UP000640725"/>
    </source>
</evidence>
<organism evidence="2 3">
    <name type="scientific">Planktothrix mougeotii LEGE 06226</name>
    <dbReference type="NCBI Taxonomy" id="1828728"/>
    <lineage>
        <taxon>Bacteria</taxon>
        <taxon>Bacillati</taxon>
        <taxon>Cyanobacteriota</taxon>
        <taxon>Cyanophyceae</taxon>
        <taxon>Oscillatoriophycideae</taxon>
        <taxon>Oscillatoriales</taxon>
        <taxon>Microcoleaceae</taxon>
        <taxon>Planktothrix</taxon>
    </lineage>
</organism>
<keyword evidence="3" id="KW-1185">Reference proteome</keyword>
<evidence type="ECO:0000256" key="1">
    <source>
        <dbReference type="SAM" id="MobiDB-lite"/>
    </source>
</evidence>
<name>A0ABR9U6K9_9CYAN</name>
<proteinExistence type="predicted"/>
<comment type="caution">
    <text evidence="2">The sequence shown here is derived from an EMBL/GenBank/DDBJ whole genome shotgun (WGS) entry which is preliminary data.</text>
</comment>
<feature type="region of interest" description="Disordered" evidence="1">
    <location>
        <begin position="151"/>
        <end position="180"/>
    </location>
</feature>
<accession>A0ABR9U6K9</accession>
<sequence>MPPEIKMKLSAIKFLPQSEEVEVNQSNSKEQRYRDREERKYLQGIFAGSDEDAKGIARVWFCSDEEIEVAWTIAQEGKGILVVGDYLGEKEMNSGKKTIGLENARIARYDANGKFELTIPGQSEPEILEGNPENLVILEVVGRVVLIQPSMSTSSGSGHQSGLRQRHALRRQQQENQTLS</sequence>
<evidence type="ECO:0000313" key="2">
    <source>
        <dbReference type="EMBL" id="MBE9142062.1"/>
    </source>
</evidence>
<feature type="compositionally biased region" description="Low complexity" evidence="1">
    <location>
        <begin position="151"/>
        <end position="163"/>
    </location>
</feature>
<protein>
    <submittedName>
        <fullName evidence="2">Uncharacterized protein</fullName>
    </submittedName>
</protein>
<dbReference type="RefSeq" id="WP_193867791.1">
    <property type="nucleotide sequence ID" value="NZ_JADEWU010000003.1"/>
</dbReference>
<gene>
    <name evidence="2" type="ORF">IQ236_02345</name>
</gene>
<reference evidence="2 3" key="1">
    <citation type="submission" date="2020-10" db="EMBL/GenBank/DDBJ databases">
        <authorList>
            <person name="Castelo-Branco R."/>
            <person name="Eusebio N."/>
            <person name="Adriana R."/>
            <person name="Vieira A."/>
            <person name="Brugerolle De Fraissinette N."/>
            <person name="Rezende De Castro R."/>
            <person name="Schneider M.P."/>
            <person name="Vasconcelos V."/>
            <person name="Leao P.N."/>
        </authorList>
    </citation>
    <scope>NUCLEOTIDE SEQUENCE [LARGE SCALE GENOMIC DNA]</scope>
    <source>
        <strain evidence="2 3">LEGE 06226</strain>
    </source>
</reference>
<dbReference type="EMBL" id="JADEWU010000003">
    <property type="protein sequence ID" value="MBE9142062.1"/>
    <property type="molecule type" value="Genomic_DNA"/>
</dbReference>